<evidence type="ECO:0000256" key="4">
    <source>
        <dbReference type="ARBA" id="ARBA00022993"/>
    </source>
</evidence>
<dbReference type="InterPro" id="IPR027417">
    <property type="entry name" value="P-loop_NTPase"/>
</dbReference>
<dbReference type="AlphaFoldDB" id="A0A6H2DMT6"/>
<dbReference type="CDD" id="cd02022">
    <property type="entry name" value="DPCK"/>
    <property type="match status" value="1"/>
</dbReference>
<dbReference type="HAMAP" id="MF_00376">
    <property type="entry name" value="Dephospho_CoA_kinase"/>
    <property type="match status" value="1"/>
</dbReference>
<evidence type="ECO:0000313" key="8">
    <source>
        <dbReference type="Proteomes" id="UP000501600"/>
    </source>
</evidence>
<dbReference type="PROSITE" id="PS51219">
    <property type="entry name" value="DPCK"/>
    <property type="match status" value="1"/>
</dbReference>
<name>A0A6H2DMT6_9SPHN</name>
<accession>A0A6H2DMT6</accession>
<feature type="binding site" evidence="5">
    <location>
        <begin position="14"/>
        <end position="19"/>
    </location>
    <ligand>
        <name>ATP</name>
        <dbReference type="ChEBI" id="CHEBI:30616"/>
    </ligand>
</feature>
<organism evidence="7 8">
    <name type="scientific">Parasphingorhabdus halotolerans</name>
    <dbReference type="NCBI Taxonomy" id="2725558"/>
    <lineage>
        <taxon>Bacteria</taxon>
        <taxon>Pseudomonadati</taxon>
        <taxon>Pseudomonadota</taxon>
        <taxon>Alphaproteobacteria</taxon>
        <taxon>Sphingomonadales</taxon>
        <taxon>Sphingomonadaceae</taxon>
        <taxon>Parasphingorhabdus</taxon>
    </lineage>
</organism>
<dbReference type="PANTHER" id="PTHR10695">
    <property type="entry name" value="DEPHOSPHO-COA KINASE-RELATED"/>
    <property type="match status" value="1"/>
</dbReference>
<evidence type="ECO:0000256" key="3">
    <source>
        <dbReference type="ARBA" id="ARBA00022840"/>
    </source>
</evidence>
<evidence type="ECO:0000256" key="2">
    <source>
        <dbReference type="ARBA" id="ARBA00022741"/>
    </source>
</evidence>
<dbReference type="EC" id="2.7.1.24" evidence="5 6"/>
<dbReference type="GO" id="GO:0004140">
    <property type="term" value="F:dephospho-CoA kinase activity"/>
    <property type="evidence" value="ECO:0007669"/>
    <property type="project" value="UniProtKB-UniRule"/>
</dbReference>
<dbReference type="GO" id="GO:0005524">
    <property type="term" value="F:ATP binding"/>
    <property type="evidence" value="ECO:0007669"/>
    <property type="project" value="UniProtKB-UniRule"/>
</dbReference>
<gene>
    <name evidence="5" type="primary">coaE</name>
    <name evidence="7" type="ORF">HF685_10545</name>
</gene>
<comment type="catalytic activity">
    <reaction evidence="5">
        <text>3'-dephospho-CoA + ATP = ADP + CoA + H(+)</text>
        <dbReference type="Rhea" id="RHEA:18245"/>
        <dbReference type="ChEBI" id="CHEBI:15378"/>
        <dbReference type="ChEBI" id="CHEBI:30616"/>
        <dbReference type="ChEBI" id="CHEBI:57287"/>
        <dbReference type="ChEBI" id="CHEBI:57328"/>
        <dbReference type="ChEBI" id="CHEBI:456216"/>
        <dbReference type="EC" id="2.7.1.24"/>
    </reaction>
</comment>
<comment type="similarity">
    <text evidence="1 5">Belongs to the CoaE family.</text>
</comment>
<dbReference type="GO" id="GO:0015937">
    <property type="term" value="P:coenzyme A biosynthetic process"/>
    <property type="evidence" value="ECO:0007669"/>
    <property type="project" value="UniProtKB-UniRule"/>
</dbReference>
<dbReference type="PANTHER" id="PTHR10695:SF46">
    <property type="entry name" value="BIFUNCTIONAL COENZYME A SYNTHASE-RELATED"/>
    <property type="match status" value="1"/>
</dbReference>
<comment type="pathway">
    <text evidence="5">Cofactor biosynthesis; coenzyme A biosynthesis; CoA from (R)-pantothenate: step 5/5.</text>
</comment>
<dbReference type="Pfam" id="PF01121">
    <property type="entry name" value="CoaE"/>
    <property type="match status" value="1"/>
</dbReference>
<keyword evidence="5" id="KW-0963">Cytoplasm</keyword>
<keyword evidence="2 5" id="KW-0547">Nucleotide-binding</keyword>
<dbReference type="KEGG" id="phao:HF685_10545"/>
<protein>
    <recommendedName>
        <fullName evidence="5 6">Dephospho-CoA kinase</fullName>
        <ecNumber evidence="5 6">2.7.1.24</ecNumber>
    </recommendedName>
    <alternativeName>
        <fullName evidence="5">Dephosphocoenzyme A kinase</fullName>
    </alternativeName>
</protein>
<dbReference type="NCBIfam" id="TIGR00152">
    <property type="entry name" value="dephospho-CoA kinase"/>
    <property type="match status" value="1"/>
</dbReference>
<dbReference type="EMBL" id="CP051217">
    <property type="protein sequence ID" value="QJB69664.1"/>
    <property type="molecule type" value="Genomic_DNA"/>
</dbReference>
<evidence type="ECO:0000256" key="6">
    <source>
        <dbReference type="NCBIfam" id="TIGR00152"/>
    </source>
</evidence>
<comment type="subcellular location">
    <subcellularLocation>
        <location evidence="5">Cytoplasm</location>
    </subcellularLocation>
</comment>
<dbReference type="InterPro" id="IPR001977">
    <property type="entry name" value="Depp_CoAkinase"/>
</dbReference>
<sequence length="199" mass="21580">MNKPLIIGLTGSIGMGKSTVAQMFVDEGVPLFDADAAVHILQGPGGVLVDEIEALFPGTTGAQGVDRQKLGARVLGDPEALKRLETLIHPAVGVMRMKFFEDHRNEPLVLFDIPLLFEKSGAVGVDHIVVVSATKEDQEARVLARPGMTVKKFEKIKGLQMPDAEKRKKADSVIDTSMTLDETRQQVQNLVQKLKASLA</sequence>
<keyword evidence="3 5" id="KW-0067">ATP-binding</keyword>
<evidence type="ECO:0000313" key="7">
    <source>
        <dbReference type="EMBL" id="QJB69664.1"/>
    </source>
</evidence>
<proteinExistence type="inferred from homology"/>
<evidence type="ECO:0000256" key="1">
    <source>
        <dbReference type="ARBA" id="ARBA00009018"/>
    </source>
</evidence>
<dbReference type="RefSeq" id="WP_168819844.1">
    <property type="nucleotide sequence ID" value="NZ_CP051217.1"/>
</dbReference>
<dbReference type="GO" id="GO:0005737">
    <property type="term" value="C:cytoplasm"/>
    <property type="evidence" value="ECO:0007669"/>
    <property type="project" value="UniProtKB-SubCell"/>
</dbReference>
<dbReference type="Proteomes" id="UP000501600">
    <property type="component" value="Chromosome"/>
</dbReference>
<keyword evidence="8" id="KW-1185">Reference proteome</keyword>
<dbReference type="SUPFAM" id="SSF52540">
    <property type="entry name" value="P-loop containing nucleoside triphosphate hydrolases"/>
    <property type="match status" value="1"/>
</dbReference>
<dbReference type="Gene3D" id="3.40.50.300">
    <property type="entry name" value="P-loop containing nucleotide triphosphate hydrolases"/>
    <property type="match status" value="1"/>
</dbReference>
<keyword evidence="4 5" id="KW-0173">Coenzyme A biosynthesis</keyword>
<comment type="function">
    <text evidence="5">Catalyzes the phosphorylation of the 3'-hydroxyl group of dephosphocoenzyme A to form coenzyme A.</text>
</comment>
<dbReference type="UniPathway" id="UPA00241">
    <property type="reaction ID" value="UER00356"/>
</dbReference>
<evidence type="ECO:0000256" key="5">
    <source>
        <dbReference type="HAMAP-Rule" id="MF_00376"/>
    </source>
</evidence>
<keyword evidence="5 7" id="KW-0418">Kinase</keyword>
<reference evidence="7 8" key="1">
    <citation type="submission" date="2020-04" db="EMBL/GenBank/DDBJ databases">
        <title>Genome sequence for Sphingorhabdus sp. strain M1.</title>
        <authorList>
            <person name="Park S.-J."/>
        </authorList>
    </citation>
    <scope>NUCLEOTIDE SEQUENCE [LARGE SCALE GENOMIC DNA]</scope>
    <source>
        <strain evidence="7 8">JK6</strain>
    </source>
</reference>
<keyword evidence="5 7" id="KW-0808">Transferase</keyword>